<evidence type="ECO:0000313" key="7">
    <source>
        <dbReference type="Proteomes" id="UP000034457"/>
    </source>
</evidence>
<dbReference type="EMBL" id="LBQC01000025">
    <property type="protein sequence ID" value="KKP71865.1"/>
    <property type="molecule type" value="Genomic_DNA"/>
</dbReference>
<dbReference type="InterPro" id="IPR011034">
    <property type="entry name" value="Formyl_transferase-like_C_sf"/>
</dbReference>
<comment type="caution">
    <text evidence="6">The sequence shown here is derived from an EMBL/GenBank/DDBJ whole genome shotgun (WGS) entry which is preliminary data.</text>
</comment>
<dbReference type="Proteomes" id="UP000034457">
    <property type="component" value="Unassembled WGS sequence"/>
</dbReference>
<keyword evidence="3 6" id="KW-0808">Transferase</keyword>
<evidence type="ECO:0000256" key="2">
    <source>
        <dbReference type="ARBA" id="ARBA00012261"/>
    </source>
</evidence>
<dbReference type="SUPFAM" id="SSF50486">
    <property type="entry name" value="FMT C-terminal domain-like"/>
    <property type="match status" value="1"/>
</dbReference>
<keyword evidence="4" id="KW-0648">Protein biosynthesis</keyword>
<evidence type="ECO:0000256" key="1">
    <source>
        <dbReference type="ARBA" id="ARBA00010699"/>
    </source>
</evidence>
<protein>
    <recommendedName>
        <fullName evidence="2">methionyl-tRNA formyltransferase</fullName>
        <ecNumber evidence="2">2.1.2.9</ecNumber>
    </recommendedName>
</protein>
<dbReference type="PANTHER" id="PTHR11138">
    <property type="entry name" value="METHIONYL-TRNA FORMYLTRANSFERASE"/>
    <property type="match status" value="1"/>
</dbReference>
<organism evidence="6 7">
    <name type="scientific">Candidatus Roizmanbacteria bacterium GW2011_GWA2_35_19</name>
    <dbReference type="NCBI Taxonomy" id="1618478"/>
    <lineage>
        <taxon>Bacteria</taxon>
        <taxon>Candidatus Roizmaniibacteriota</taxon>
    </lineage>
</organism>
<sequence length="351" mass="39812">MNQLKIAFLGSSYFSADFLGKLITDSDLLRLIEVKMVVTQPDQKAGRKQILTPTPVKLVAEKYKIKYLEIGNWKTGIEAGQEDRKRKIEKNNPSSMNQFPTPFPNLFSIFKKVDLALVYSYGVIIPKEFLVLPKYGFWCIHPSLLPKYRGTSPMATPLINGDKTTGVTIIRMDEKIDHGPIIAQDSYTILNTDYRTDLEKKLTDLGFEMFKKLIKMGVEGLGIPTARSRGILSEASTGGKRQETGPVFMSVEQNHADATYTKKLTKENGFIPFDKLKNAINSQQLTINNQIYNLFRGLHSWPGIWTILPNAKRLKITQLTIDNQQLTITSVQLEGKKEVDFKIFNSVYRIL</sequence>
<dbReference type="InterPro" id="IPR001555">
    <property type="entry name" value="GART_AS"/>
</dbReference>
<proteinExistence type="inferred from homology"/>
<dbReference type="SUPFAM" id="SSF53328">
    <property type="entry name" value="Formyltransferase"/>
    <property type="match status" value="1"/>
</dbReference>
<dbReference type="EC" id="2.1.2.9" evidence="2"/>
<evidence type="ECO:0000256" key="3">
    <source>
        <dbReference type="ARBA" id="ARBA00022679"/>
    </source>
</evidence>
<accession>A0A0G0E960</accession>
<dbReference type="Pfam" id="PF00551">
    <property type="entry name" value="Formyl_trans_N"/>
    <property type="match status" value="1"/>
</dbReference>
<feature type="domain" description="Formyl transferase N-terminal" evidence="5">
    <location>
        <begin position="5"/>
        <end position="210"/>
    </location>
</feature>
<dbReference type="Gene3D" id="3.40.50.12230">
    <property type="match status" value="1"/>
</dbReference>
<gene>
    <name evidence="6" type="ORF">UR68_C0025G0010</name>
</gene>
<dbReference type="CDD" id="cd08646">
    <property type="entry name" value="FMT_core_Met-tRNA-FMT_N"/>
    <property type="match status" value="1"/>
</dbReference>
<dbReference type="CDD" id="cd08704">
    <property type="entry name" value="Met_tRNA_FMT_C"/>
    <property type="match status" value="1"/>
</dbReference>
<dbReference type="PANTHER" id="PTHR11138:SF5">
    <property type="entry name" value="METHIONYL-TRNA FORMYLTRANSFERASE, MITOCHONDRIAL"/>
    <property type="match status" value="1"/>
</dbReference>
<dbReference type="GO" id="GO:0004479">
    <property type="term" value="F:methionyl-tRNA formyltransferase activity"/>
    <property type="evidence" value="ECO:0007669"/>
    <property type="project" value="UniProtKB-EC"/>
</dbReference>
<comment type="similarity">
    <text evidence="1">Belongs to the Fmt family.</text>
</comment>
<name>A0A0G0E960_9BACT</name>
<dbReference type="InterPro" id="IPR002376">
    <property type="entry name" value="Formyl_transf_N"/>
</dbReference>
<dbReference type="InterPro" id="IPR036477">
    <property type="entry name" value="Formyl_transf_N_sf"/>
</dbReference>
<reference evidence="6 7" key="1">
    <citation type="journal article" date="2015" name="Nature">
        <title>rRNA introns, odd ribosomes, and small enigmatic genomes across a large radiation of phyla.</title>
        <authorList>
            <person name="Brown C.T."/>
            <person name="Hug L.A."/>
            <person name="Thomas B.C."/>
            <person name="Sharon I."/>
            <person name="Castelle C.J."/>
            <person name="Singh A."/>
            <person name="Wilkins M.J."/>
            <person name="Williams K.H."/>
            <person name="Banfield J.F."/>
        </authorList>
    </citation>
    <scope>NUCLEOTIDE SEQUENCE [LARGE SCALE GENOMIC DNA]</scope>
</reference>
<evidence type="ECO:0000256" key="4">
    <source>
        <dbReference type="ARBA" id="ARBA00022917"/>
    </source>
</evidence>
<dbReference type="PROSITE" id="PS00373">
    <property type="entry name" value="GART"/>
    <property type="match status" value="1"/>
</dbReference>
<evidence type="ECO:0000259" key="5">
    <source>
        <dbReference type="Pfam" id="PF00551"/>
    </source>
</evidence>
<dbReference type="InterPro" id="IPR044135">
    <property type="entry name" value="Met-tRNA-FMT_C"/>
</dbReference>
<dbReference type="STRING" id="1618478.UR68_C0025G0010"/>
<dbReference type="AlphaFoldDB" id="A0A0G0E960"/>
<dbReference type="InterPro" id="IPR041711">
    <property type="entry name" value="Met-tRNA-FMT_N"/>
</dbReference>
<evidence type="ECO:0000313" key="6">
    <source>
        <dbReference type="EMBL" id="KKP71865.1"/>
    </source>
</evidence>